<evidence type="ECO:0000313" key="3">
    <source>
        <dbReference type="EMBL" id="KAF8388420.1"/>
    </source>
</evidence>
<evidence type="ECO:0000313" key="4">
    <source>
        <dbReference type="Proteomes" id="UP000655225"/>
    </source>
</evidence>
<dbReference type="AlphaFoldDB" id="A0A834Y3N3"/>
<protein>
    <submittedName>
        <fullName evidence="2">Uncharacterized protein</fullName>
    </submittedName>
</protein>
<feature type="region of interest" description="Disordered" evidence="1">
    <location>
        <begin position="104"/>
        <end position="168"/>
    </location>
</feature>
<organism evidence="2 4">
    <name type="scientific">Tetracentron sinense</name>
    <name type="common">Spur-leaf</name>
    <dbReference type="NCBI Taxonomy" id="13715"/>
    <lineage>
        <taxon>Eukaryota</taxon>
        <taxon>Viridiplantae</taxon>
        <taxon>Streptophyta</taxon>
        <taxon>Embryophyta</taxon>
        <taxon>Tracheophyta</taxon>
        <taxon>Spermatophyta</taxon>
        <taxon>Magnoliopsida</taxon>
        <taxon>Trochodendrales</taxon>
        <taxon>Trochodendraceae</taxon>
        <taxon>Tetracentron</taxon>
    </lineage>
</organism>
<dbReference type="OMA" id="CNGHILE"/>
<comment type="caution">
    <text evidence="2">The sequence shown here is derived from an EMBL/GenBank/DDBJ whole genome shotgun (WGS) entry which is preliminary data.</text>
</comment>
<dbReference type="EMBL" id="JABCRI010001314">
    <property type="protein sequence ID" value="KAF8364739.1"/>
    <property type="molecule type" value="Genomic_DNA"/>
</dbReference>
<evidence type="ECO:0000313" key="2">
    <source>
        <dbReference type="EMBL" id="KAF8364739.1"/>
    </source>
</evidence>
<name>A0A834Y3N3_TETSI</name>
<dbReference type="PANTHER" id="PTHR46629">
    <property type="entry name" value="OS01G0917900 PROTEIN"/>
    <property type="match status" value="1"/>
</dbReference>
<evidence type="ECO:0000256" key="1">
    <source>
        <dbReference type="SAM" id="MobiDB-lite"/>
    </source>
</evidence>
<sequence>MEGARRRLTLSDQMSVLNASNLRDLLRVRDDDNGRESLSGLTLGAVLSCPKRSTPVQVSRTLMEIIRDEETGASYRGLVDQNNKKSWKSFKDRLRLRRASAVCSSSSTTHPGSGIDECRIQISPPFPNNPPTGNSNIAGASTPSGIQPASSSETQYNTDSSSTGVNEPVITRLSAALEAEREQQRPEEGLSSSVAAVEEVAPVRMSLMALLEETDRQAGMAQHLYPVGIRFAGYVPESFGLVGVIALSATASSWKFSISSEFLS</sequence>
<dbReference type="Proteomes" id="UP000655225">
    <property type="component" value="Unassembled WGS sequence"/>
</dbReference>
<keyword evidence="4" id="KW-1185">Reference proteome</keyword>
<dbReference type="EMBL" id="JABCRI010000020">
    <property type="protein sequence ID" value="KAF8388420.1"/>
    <property type="molecule type" value="Genomic_DNA"/>
</dbReference>
<accession>A0A834Y3N3</accession>
<dbReference type="OrthoDB" id="1711136at2759"/>
<reference evidence="2 4" key="1">
    <citation type="submission" date="2020-04" db="EMBL/GenBank/DDBJ databases">
        <title>Plant Genome Project.</title>
        <authorList>
            <person name="Zhang R.-G."/>
        </authorList>
    </citation>
    <scope>NUCLEOTIDE SEQUENCE [LARGE SCALE GENOMIC DNA]</scope>
    <source>
        <strain evidence="2">YNK0</strain>
        <tissue evidence="2">Leaf</tissue>
    </source>
</reference>
<gene>
    <name evidence="3" type="ORF">HHK36_027089</name>
    <name evidence="2" type="ORF">HHK36_033285</name>
</gene>
<feature type="compositionally biased region" description="Polar residues" evidence="1">
    <location>
        <begin position="131"/>
        <end position="165"/>
    </location>
</feature>
<proteinExistence type="predicted"/>